<sequence>MHCVTTASSGQIFHTYFLVTSIAFGIILVIVYGLFTVKICLLSDSLYVSHNDLSTSSVKANSKQMNSLTCLVVLSVILFSVLPSSLYFYDLIKKKIIFMEAGPVITIGYHLYGCCSFFIYNWRHRDIRKAIIRTAIRCRHCQYNEPLSFKTAIEKSNRNVTTKERKISTMNELTTRKAGCPADYRLPEKLSLGTFSPETRIIYCGTCTERQEILSN</sequence>
<organism evidence="2 3">
    <name type="scientific">Gnathostoma spinigerum</name>
    <dbReference type="NCBI Taxonomy" id="75299"/>
    <lineage>
        <taxon>Eukaryota</taxon>
        <taxon>Metazoa</taxon>
        <taxon>Ecdysozoa</taxon>
        <taxon>Nematoda</taxon>
        <taxon>Chromadorea</taxon>
        <taxon>Rhabditida</taxon>
        <taxon>Spirurina</taxon>
        <taxon>Gnathostomatomorpha</taxon>
        <taxon>Gnathostomatoidea</taxon>
        <taxon>Gnathostomatidae</taxon>
        <taxon>Gnathostoma</taxon>
    </lineage>
</organism>
<keyword evidence="1" id="KW-0812">Transmembrane</keyword>
<protein>
    <submittedName>
        <fullName evidence="2">Uncharacterized protein</fullName>
    </submittedName>
</protein>
<dbReference type="EMBL" id="JBGFUD010003353">
    <property type="protein sequence ID" value="MFH4978625.1"/>
    <property type="molecule type" value="Genomic_DNA"/>
</dbReference>
<dbReference type="PANTHER" id="PTHR46955:SF5">
    <property type="entry name" value="G_PROTEIN_RECEP_F1_2 DOMAIN-CONTAINING PROTEIN"/>
    <property type="match status" value="1"/>
</dbReference>
<dbReference type="Gene3D" id="1.20.1070.10">
    <property type="entry name" value="Rhodopsin 7-helix transmembrane proteins"/>
    <property type="match status" value="1"/>
</dbReference>
<comment type="caution">
    <text evidence="2">The sequence shown here is derived from an EMBL/GenBank/DDBJ whole genome shotgun (WGS) entry which is preliminary data.</text>
</comment>
<keyword evidence="1" id="KW-1133">Transmembrane helix</keyword>
<evidence type="ECO:0000313" key="3">
    <source>
        <dbReference type="Proteomes" id="UP001608902"/>
    </source>
</evidence>
<accession>A0ABD6EG99</accession>
<dbReference type="PANTHER" id="PTHR46955">
    <property type="entry name" value="PROTEIN CBG01349-RELATED"/>
    <property type="match status" value="1"/>
</dbReference>
<feature type="transmembrane region" description="Helical" evidence="1">
    <location>
        <begin position="101"/>
        <end position="120"/>
    </location>
</feature>
<keyword evidence="1" id="KW-0472">Membrane</keyword>
<proteinExistence type="predicted"/>
<dbReference type="InterPro" id="IPR052322">
    <property type="entry name" value="Mito_rRNA_Mtase_NSUN4"/>
</dbReference>
<gene>
    <name evidence="2" type="ORF">AB6A40_005334</name>
</gene>
<dbReference type="SUPFAM" id="SSF81321">
    <property type="entry name" value="Family A G protein-coupled receptor-like"/>
    <property type="match status" value="1"/>
</dbReference>
<dbReference type="Proteomes" id="UP001608902">
    <property type="component" value="Unassembled WGS sequence"/>
</dbReference>
<reference evidence="2 3" key="1">
    <citation type="submission" date="2024-08" db="EMBL/GenBank/DDBJ databases">
        <title>Gnathostoma spinigerum genome.</title>
        <authorList>
            <person name="Gonzalez-Bertolin B."/>
            <person name="Monzon S."/>
            <person name="Zaballos A."/>
            <person name="Jimenez P."/>
            <person name="Dekumyoy P."/>
            <person name="Varona S."/>
            <person name="Cuesta I."/>
            <person name="Sumanam S."/>
            <person name="Adisakwattana P."/>
            <person name="Gasser R.B."/>
            <person name="Hernandez-Gonzalez A."/>
            <person name="Young N.D."/>
            <person name="Perteguer M.J."/>
        </authorList>
    </citation>
    <scope>NUCLEOTIDE SEQUENCE [LARGE SCALE GENOMIC DNA]</scope>
    <source>
        <strain evidence="2">AL3</strain>
        <tissue evidence="2">Liver</tissue>
    </source>
</reference>
<feature type="transmembrane region" description="Helical" evidence="1">
    <location>
        <begin position="12"/>
        <end position="35"/>
    </location>
</feature>
<keyword evidence="3" id="KW-1185">Reference proteome</keyword>
<dbReference type="AlphaFoldDB" id="A0ABD6EG99"/>
<evidence type="ECO:0000313" key="2">
    <source>
        <dbReference type="EMBL" id="MFH4978625.1"/>
    </source>
</evidence>
<feature type="transmembrane region" description="Helical" evidence="1">
    <location>
        <begin position="68"/>
        <end position="89"/>
    </location>
</feature>
<evidence type="ECO:0000256" key="1">
    <source>
        <dbReference type="SAM" id="Phobius"/>
    </source>
</evidence>
<name>A0ABD6EG99_9BILA</name>